<evidence type="ECO:0000313" key="2">
    <source>
        <dbReference type="Proteomes" id="UP000233730"/>
    </source>
</evidence>
<dbReference type="RefSeq" id="WP_101429826.1">
    <property type="nucleotide sequence ID" value="NZ_PCGZ01000005.1"/>
</dbReference>
<dbReference type="EMBL" id="PCGZ01000005">
    <property type="protein sequence ID" value="PKU90734.1"/>
    <property type="molecule type" value="Genomic_DNA"/>
</dbReference>
<dbReference type="AlphaFoldDB" id="A0A2N3QHM3"/>
<proteinExistence type="predicted"/>
<reference evidence="1 2" key="1">
    <citation type="submission" date="2017-10" db="EMBL/GenBank/DDBJ databases">
        <title>Bifidobacterium genomics.</title>
        <authorList>
            <person name="Lugli G.A."/>
            <person name="Milani C."/>
            <person name="Mancabelli L."/>
        </authorList>
    </citation>
    <scope>NUCLEOTIDE SEQUENCE [LARGE SCALE GENOMIC DNA]</scope>
    <source>
        <strain evidence="1 2">1524B</strain>
    </source>
</reference>
<sequence length="130" mass="14719">MTNTTDKRMQAIAGSIHELMEMFSLDKINLDVRLQADSEGKDVHMDERIAHMHLHDHGGVITVSLETTDDDLPVMIAAPLVDLVLQQLTESAYQIVKHMRDKIDDDMDQLIDDITNQLLNESTERGEHNA</sequence>
<comment type="caution">
    <text evidence="1">The sequence shown here is derived from an EMBL/GenBank/DDBJ whole genome shotgun (WGS) entry which is preliminary data.</text>
</comment>
<protein>
    <submittedName>
        <fullName evidence="1">Uncharacterized protein</fullName>
    </submittedName>
</protein>
<organism evidence="1 2">
    <name type="scientific">Bifidobacterium pseudolongum subsp. globosum</name>
    <dbReference type="NCBI Taxonomy" id="1690"/>
    <lineage>
        <taxon>Bacteria</taxon>
        <taxon>Bacillati</taxon>
        <taxon>Actinomycetota</taxon>
        <taxon>Actinomycetes</taxon>
        <taxon>Bifidobacteriales</taxon>
        <taxon>Bifidobacteriaceae</taxon>
        <taxon>Bifidobacterium</taxon>
    </lineage>
</organism>
<gene>
    <name evidence="1" type="ORF">CQR46_0929</name>
</gene>
<dbReference type="Proteomes" id="UP000233730">
    <property type="component" value="Unassembled WGS sequence"/>
</dbReference>
<evidence type="ECO:0000313" key="1">
    <source>
        <dbReference type="EMBL" id="PKU90734.1"/>
    </source>
</evidence>
<accession>A0A2N3QHM3</accession>
<name>A0A2N3QHM3_9BIFI</name>